<dbReference type="InterPro" id="IPR001466">
    <property type="entry name" value="Beta-lactam-related"/>
</dbReference>
<evidence type="ECO:0000256" key="2">
    <source>
        <dbReference type="ARBA" id="ARBA00023136"/>
    </source>
</evidence>
<evidence type="ECO:0000259" key="3">
    <source>
        <dbReference type="Pfam" id="PF00144"/>
    </source>
</evidence>
<proteinExistence type="predicted"/>
<dbReference type="PANTHER" id="PTHR46825:SF11">
    <property type="entry name" value="PENICILLIN-BINDING PROTEIN 4"/>
    <property type="match status" value="1"/>
</dbReference>
<dbReference type="Pfam" id="PF00144">
    <property type="entry name" value="Beta-lactamase"/>
    <property type="match status" value="1"/>
</dbReference>
<comment type="caution">
    <text evidence="4">The sequence shown here is derived from an EMBL/GenBank/DDBJ whole genome shotgun (WGS) entry which is preliminary data.</text>
</comment>
<evidence type="ECO:0000313" key="4">
    <source>
        <dbReference type="EMBL" id="MPM44958.1"/>
    </source>
</evidence>
<keyword evidence="2" id="KW-0472">Membrane</keyword>
<feature type="domain" description="Beta-lactamase-related" evidence="3">
    <location>
        <begin position="2"/>
        <end position="255"/>
    </location>
</feature>
<reference evidence="4" key="1">
    <citation type="submission" date="2019-08" db="EMBL/GenBank/DDBJ databases">
        <authorList>
            <person name="Kucharzyk K."/>
            <person name="Murdoch R.W."/>
            <person name="Higgins S."/>
            <person name="Loffler F."/>
        </authorList>
    </citation>
    <scope>NUCLEOTIDE SEQUENCE</scope>
</reference>
<protein>
    <recommendedName>
        <fullName evidence="3">Beta-lactamase-related domain-containing protein</fullName>
    </recommendedName>
</protein>
<name>A0A644ZX16_9ZZZZ</name>
<dbReference type="SUPFAM" id="SSF56601">
    <property type="entry name" value="beta-lactamase/transpeptidase-like"/>
    <property type="match status" value="1"/>
</dbReference>
<dbReference type="AlphaFoldDB" id="A0A644ZX16"/>
<dbReference type="EMBL" id="VSSQ01010685">
    <property type="protein sequence ID" value="MPM44958.1"/>
    <property type="molecule type" value="Genomic_DNA"/>
</dbReference>
<dbReference type="GO" id="GO:0016020">
    <property type="term" value="C:membrane"/>
    <property type="evidence" value="ECO:0007669"/>
    <property type="project" value="UniProtKB-SubCell"/>
</dbReference>
<sequence length="366" mass="41315">MLEHLAMHTTGVPPLPVLSWSIAQHTEPDPWERKEYQELKQEATSAMGSIDEIIEYLAEGNYKLLGQPGEYRSYLNEGYALLSSVVDIVAQQPLEKFLSERVFIPLGMKHTTFDLEEAKSISSVTELFSKVDGDIKVSRIWDEAPPYRGCGWVKSTARDMVRYYRCLALNGKEGALQILPTTVAERMFGLRFETTEEGTYCYGLNKRLLHKSIVCDHSGGLKGVASRGGFIKDEGFAVTILTNLGGYNTTPAYNALFNAKWNLPLETEHVFCKPTQSQFFTPDYYTGRFAIREGKNVEIEIIFTEQDGLHFVTDGLKYRLTHCGGSDFIMLPDGGKSKDAVVLKAYIRNGKTWAYRRGSRMLQRVE</sequence>
<dbReference type="PANTHER" id="PTHR46825">
    <property type="entry name" value="D-ALANYL-D-ALANINE-CARBOXYPEPTIDASE/ENDOPEPTIDASE AMPH"/>
    <property type="match status" value="1"/>
</dbReference>
<dbReference type="InterPro" id="IPR050491">
    <property type="entry name" value="AmpC-like"/>
</dbReference>
<evidence type="ECO:0000256" key="1">
    <source>
        <dbReference type="ARBA" id="ARBA00004370"/>
    </source>
</evidence>
<gene>
    <name evidence="4" type="ORF">SDC9_91643</name>
</gene>
<organism evidence="4">
    <name type="scientific">bioreactor metagenome</name>
    <dbReference type="NCBI Taxonomy" id="1076179"/>
    <lineage>
        <taxon>unclassified sequences</taxon>
        <taxon>metagenomes</taxon>
        <taxon>ecological metagenomes</taxon>
    </lineage>
</organism>
<dbReference type="Gene3D" id="3.40.710.10">
    <property type="entry name" value="DD-peptidase/beta-lactamase superfamily"/>
    <property type="match status" value="1"/>
</dbReference>
<comment type="subcellular location">
    <subcellularLocation>
        <location evidence="1">Membrane</location>
    </subcellularLocation>
</comment>
<dbReference type="InterPro" id="IPR012338">
    <property type="entry name" value="Beta-lactam/transpept-like"/>
</dbReference>
<accession>A0A644ZX16</accession>